<feature type="transmembrane region" description="Helical" evidence="9">
    <location>
        <begin position="78"/>
        <end position="98"/>
    </location>
</feature>
<feature type="transmembrane region" description="Helical" evidence="9">
    <location>
        <begin position="51"/>
        <end position="72"/>
    </location>
</feature>
<evidence type="ECO:0000256" key="7">
    <source>
        <dbReference type="ARBA" id="ARBA00022989"/>
    </source>
</evidence>
<sequence>MNLNANIKNIWQEIISRKKYLLFFTVIPLLIDIISKNIIKTTMELYSAVPVIDGFFNIVYVLNPGAAFSFLHDMNEKYRQLFFVVVTIIAILIILYIFAKEKSKISTAGFALILGGALGNLIDRIYIGKVVDFLDFYYSSYHFPAFNIADSCITIGVALIIIDALFFHKKRQEDK</sequence>
<evidence type="ECO:0000256" key="11">
    <source>
        <dbReference type="RuleBase" id="RU004181"/>
    </source>
</evidence>
<evidence type="ECO:0000256" key="5">
    <source>
        <dbReference type="ARBA" id="ARBA00022750"/>
    </source>
</evidence>
<feature type="transmembrane region" description="Helical" evidence="9">
    <location>
        <begin position="147"/>
        <end position="167"/>
    </location>
</feature>
<feature type="transmembrane region" description="Helical" evidence="9">
    <location>
        <begin position="105"/>
        <end position="127"/>
    </location>
</feature>
<reference evidence="12" key="1">
    <citation type="journal article" date="2021" name="PeerJ">
        <title>Extensive microbial diversity within the chicken gut microbiome revealed by metagenomics and culture.</title>
        <authorList>
            <person name="Gilroy R."/>
            <person name="Ravi A."/>
            <person name="Getino M."/>
            <person name="Pursley I."/>
            <person name="Horton D.L."/>
            <person name="Alikhan N.F."/>
            <person name="Baker D."/>
            <person name="Gharbi K."/>
            <person name="Hall N."/>
            <person name="Watson M."/>
            <person name="Adriaenssens E.M."/>
            <person name="Foster-Nyarko E."/>
            <person name="Jarju S."/>
            <person name="Secka A."/>
            <person name="Antonio M."/>
            <person name="Oren A."/>
            <person name="Chaudhuri R.R."/>
            <person name="La Ragione R."/>
            <person name="Hildebrand F."/>
            <person name="Pallen M.J."/>
        </authorList>
    </citation>
    <scope>NUCLEOTIDE SEQUENCE</scope>
    <source>
        <strain evidence="12">ChiW4-1371</strain>
    </source>
</reference>
<dbReference type="Proteomes" id="UP000824176">
    <property type="component" value="Unassembled WGS sequence"/>
</dbReference>
<evidence type="ECO:0000256" key="10">
    <source>
        <dbReference type="RuleBase" id="RU000594"/>
    </source>
</evidence>
<dbReference type="EMBL" id="DXAQ01000050">
    <property type="protein sequence ID" value="HIZ88970.1"/>
    <property type="molecule type" value="Genomic_DNA"/>
</dbReference>
<evidence type="ECO:0000256" key="8">
    <source>
        <dbReference type="ARBA" id="ARBA00023136"/>
    </source>
</evidence>
<organism evidence="12 13">
    <name type="scientific">Candidatus Mucispirillum faecigallinarum</name>
    <dbReference type="NCBI Taxonomy" id="2838699"/>
    <lineage>
        <taxon>Bacteria</taxon>
        <taxon>Pseudomonadati</taxon>
        <taxon>Deferribacterota</taxon>
        <taxon>Deferribacteres</taxon>
        <taxon>Deferribacterales</taxon>
        <taxon>Mucispirillaceae</taxon>
        <taxon>Mucispirillum</taxon>
    </lineage>
</organism>
<evidence type="ECO:0000313" key="13">
    <source>
        <dbReference type="Proteomes" id="UP000824176"/>
    </source>
</evidence>
<dbReference type="EC" id="3.4.23.36" evidence="9"/>
<dbReference type="GO" id="GO:0005886">
    <property type="term" value="C:plasma membrane"/>
    <property type="evidence" value="ECO:0007669"/>
    <property type="project" value="UniProtKB-SubCell"/>
</dbReference>
<keyword evidence="6 9" id="KW-0378">Hydrolase</keyword>
<dbReference type="GO" id="GO:0004190">
    <property type="term" value="F:aspartic-type endopeptidase activity"/>
    <property type="evidence" value="ECO:0007669"/>
    <property type="project" value="UniProtKB-UniRule"/>
</dbReference>
<dbReference type="Pfam" id="PF01252">
    <property type="entry name" value="Peptidase_A8"/>
    <property type="match status" value="1"/>
</dbReference>
<dbReference type="PANTHER" id="PTHR33695">
    <property type="entry name" value="LIPOPROTEIN SIGNAL PEPTIDASE"/>
    <property type="match status" value="1"/>
</dbReference>
<evidence type="ECO:0000256" key="4">
    <source>
        <dbReference type="ARBA" id="ARBA00022692"/>
    </source>
</evidence>
<keyword evidence="7 9" id="KW-1133">Transmembrane helix</keyword>
<dbReference type="NCBIfam" id="TIGR00077">
    <property type="entry name" value="lspA"/>
    <property type="match status" value="1"/>
</dbReference>
<protein>
    <recommendedName>
        <fullName evidence="9">Lipoprotein signal peptidase</fullName>
        <ecNumber evidence="9">3.4.23.36</ecNumber>
    </recommendedName>
    <alternativeName>
        <fullName evidence="9">Prolipoprotein signal peptidase</fullName>
    </alternativeName>
    <alternativeName>
        <fullName evidence="9">Signal peptidase II</fullName>
        <shortName evidence="9">SPase II</shortName>
    </alternativeName>
</protein>
<dbReference type="PRINTS" id="PR00781">
    <property type="entry name" value="LIPOSIGPTASE"/>
</dbReference>
<feature type="transmembrane region" description="Helical" evidence="9">
    <location>
        <begin position="20"/>
        <end position="39"/>
    </location>
</feature>
<comment type="caution">
    <text evidence="12">The sequence shown here is derived from an EMBL/GenBank/DDBJ whole genome shotgun (WGS) entry which is preliminary data.</text>
</comment>
<name>A0A9D2KAQ0_9BACT</name>
<evidence type="ECO:0000256" key="3">
    <source>
        <dbReference type="ARBA" id="ARBA00022670"/>
    </source>
</evidence>
<gene>
    <name evidence="9" type="primary">lspA</name>
    <name evidence="12" type="ORF">H9804_03415</name>
</gene>
<comment type="subcellular location">
    <subcellularLocation>
        <location evidence="9">Cell membrane</location>
        <topology evidence="9">Multi-pass membrane protein</topology>
    </subcellularLocation>
</comment>
<dbReference type="PROSITE" id="PS00855">
    <property type="entry name" value="SPASE_II"/>
    <property type="match status" value="1"/>
</dbReference>
<evidence type="ECO:0000256" key="2">
    <source>
        <dbReference type="ARBA" id="ARBA00022475"/>
    </source>
</evidence>
<evidence type="ECO:0000256" key="6">
    <source>
        <dbReference type="ARBA" id="ARBA00022801"/>
    </source>
</evidence>
<evidence type="ECO:0000256" key="9">
    <source>
        <dbReference type="HAMAP-Rule" id="MF_00161"/>
    </source>
</evidence>
<keyword evidence="12" id="KW-0449">Lipoprotein</keyword>
<keyword evidence="3 9" id="KW-0645">Protease</keyword>
<comment type="pathway">
    <text evidence="9">Protein modification; lipoprotein biosynthesis (signal peptide cleavage).</text>
</comment>
<dbReference type="InterPro" id="IPR001872">
    <property type="entry name" value="Peptidase_A8"/>
</dbReference>
<proteinExistence type="inferred from homology"/>
<feature type="active site" evidence="9">
    <location>
        <position position="132"/>
    </location>
</feature>
<comment type="catalytic activity">
    <reaction evidence="9 10">
        <text>Release of signal peptides from bacterial membrane prolipoproteins. Hydrolyzes -Xaa-Yaa-Zaa-|-(S,diacylglyceryl)Cys-, in which Xaa is hydrophobic (preferably Leu), and Yaa (Ala or Ser) and Zaa (Gly or Ala) have small, neutral side chains.</text>
        <dbReference type="EC" id="3.4.23.36"/>
    </reaction>
</comment>
<comment type="function">
    <text evidence="9 10">This protein specifically catalyzes the removal of signal peptides from prolipoproteins.</text>
</comment>
<evidence type="ECO:0000256" key="1">
    <source>
        <dbReference type="ARBA" id="ARBA00006139"/>
    </source>
</evidence>
<dbReference type="AlphaFoldDB" id="A0A9D2KAQ0"/>
<keyword evidence="4 9" id="KW-0812">Transmembrane</keyword>
<comment type="similarity">
    <text evidence="1 9 11">Belongs to the peptidase A8 family.</text>
</comment>
<accession>A0A9D2KAQ0</accession>
<reference evidence="12" key="2">
    <citation type="submission" date="2021-04" db="EMBL/GenBank/DDBJ databases">
        <authorList>
            <person name="Gilroy R."/>
        </authorList>
    </citation>
    <scope>NUCLEOTIDE SEQUENCE</scope>
    <source>
        <strain evidence="12">ChiW4-1371</strain>
    </source>
</reference>
<evidence type="ECO:0000313" key="12">
    <source>
        <dbReference type="EMBL" id="HIZ88970.1"/>
    </source>
</evidence>
<keyword evidence="8 9" id="KW-0472">Membrane</keyword>
<keyword evidence="2 9" id="KW-1003">Cell membrane</keyword>
<dbReference type="HAMAP" id="MF_00161">
    <property type="entry name" value="LspA"/>
    <property type="match status" value="1"/>
</dbReference>
<dbReference type="PANTHER" id="PTHR33695:SF1">
    <property type="entry name" value="LIPOPROTEIN SIGNAL PEPTIDASE"/>
    <property type="match status" value="1"/>
</dbReference>
<feature type="active site" evidence="9">
    <location>
        <position position="150"/>
    </location>
</feature>
<dbReference type="GO" id="GO:0006508">
    <property type="term" value="P:proteolysis"/>
    <property type="evidence" value="ECO:0007669"/>
    <property type="project" value="UniProtKB-KW"/>
</dbReference>
<keyword evidence="5 9" id="KW-0064">Aspartyl protease</keyword>